<dbReference type="InterPro" id="IPR050821">
    <property type="entry name" value="Cytosolic_carboxypeptidase"/>
</dbReference>
<dbReference type="GO" id="GO:0004181">
    <property type="term" value="F:metallocarboxypeptidase activity"/>
    <property type="evidence" value="ECO:0007669"/>
    <property type="project" value="InterPro"/>
</dbReference>
<dbReference type="EMBL" id="CASHTH010002049">
    <property type="protein sequence ID" value="CAI8023997.1"/>
    <property type="molecule type" value="Genomic_DNA"/>
</dbReference>
<evidence type="ECO:0000313" key="5">
    <source>
        <dbReference type="EMBL" id="CAI8023997.1"/>
    </source>
</evidence>
<gene>
    <name evidence="5" type="ORF">GBAR_LOCUS13984</name>
</gene>
<dbReference type="PROSITE" id="PS52035">
    <property type="entry name" value="PEPTIDASE_M14"/>
    <property type="match status" value="1"/>
</dbReference>
<keyword evidence="5" id="KW-0378">Hydrolase</keyword>
<comment type="similarity">
    <text evidence="2 3">Belongs to the peptidase M14 family.</text>
</comment>
<keyword evidence="5" id="KW-0645">Protease</keyword>
<dbReference type="SUPFAM" id="SSF53187">
    <property type="entry name" value="Zn-dependent exopeptidases"/>
    <property type="match status" value="1"/>
</dbReference>
<reference evidence="5" key="1">
    <citation type="submission" date="2023-03" db="EMBL/GenBank/DDBJ databases">
        <authorList>
            <person name="Steffen K."/>
            <person name="Cardenas P."/>
        </authorList>
    </citation>
    <scope>NUCLEOTIDE SEQUENCE</scope>
</reference>
<sequence>MLILNPDLYSKRHVQWYYFRVSNMETTPIYTFHIVNFEKSKSLYSKGLQPLLYSEHEARATGVGWRRVGWNMSYTQSRVNYPPHMSPLRSYFTLTWSMRFYHHGDTCYLAHCYPYPLSALYTLLGKIEEDSERSKYIQREELCRTLAGNPCPLLTVTEFTGEEEEGRKKRGVVVTARVHPGETNSSWMMEGLILFLTSNSPHSHALRKSFVFKLVPMLNPDGVVVGNYRTSLAGVDLNRVFRTPVTAAFPTIFHTKKMMNSFQQEREVCIYVDLHGHSRKHNVFMYGCHTPKADHTQFLYERLLPFLLSEQAADMFCLESCKFAVQRCKESTGRVVTWRSGVPNSFTLEATFCGSNLGPNRWQFSDRDLLRMGSNLGEAFYKFSKCLQSKTYVHTRLSLLRRWHHSAFAKAGKL</sequence>
<comment type="caution">
    <text evidence="5">The sequence shown here is derived from an EMBL/GenBank/DDBJ whole genome shotgun (WGS) entry which is preliminary data.</text>
</comment>
<evidence type="ECO:0000256" key="1">
    <source>
        <dbReference type="ARBA" id="ARBA00001947"/>
    </source>
</evidence>
<evidence type="ECO:0000259" key="4">
    <source>
        <dbReference type="PROSITE" id="PS52035"/>
    </source>
</evidence>
<dbReference type="InterPro" id="IPR000834">
    <property type="entry name" value="Peptidase_M14"/>
</dbReference>
<keyword evidence="5" id="KW-0121">Carboxypeptidase</keyword>
<feature type="domain" description="Peptidase M14" evidence="4">
    <location>
        <begin position="113"/>
        <end position="376"/>
    </location>
</feature>
<protein>
    <submittedName>
        <fullName evidence="5">Cytosolic carboxypeptidase 3</fullName>
    </submittedName>
</protein>
<keyword evidence="6" id="KW-1185">Reference proteome</keyword>
<organism evidence="5 6">
    <name type="scientific">Geodia barretti</name>
    <name type="common">Barrett's horny sponge</name>
    <dbReference type="NCBI Taxonomy" id="519541"/>
    <lineage>
        <taxon>Eukaryota</taxon>
        <taxon>Metazoa</taxon>
        <taxon>Porifera</taxon>
        <taxon>Demospongiae</taxon>
        <taxon>Heteroscleromorpha</taxon>
        <taxon>Tetractinellida</taxon>
        <taxon>Astrophorina</taxon>
        <taxon>Geodiidae</taxon>
        <taxon>Geodia</taxon>
    </lineage>
</organism>
<proteinExistence type="inferred from homology"/>
<dbReference type="AlphaFoldDB" id="A0AA35WRQ2"/>
<comment type="cofactor">
    <cofactor evidence="1">
        <name>Zn(2+)</name>
        <dbReference type="ChEBI" id="CHEBI:29105"/>
    </cofactor>
</comment>
<evidence type="ECO:0000256" key="3">
    <source>
        <dbReference type="PROSITE-ProRule" id="PRU01379"/>
    </source>
</evidence>
<feature type="active site" description="Proton donor/acceptor" evidence="3">
    <location>
        <position position="349"/>
    </location>
</feature>
<dbReference type="InterPro" id="IPR040626">
    <property type="entry name" value="Pepdidase_M14_N"/>
</dbReference>
<name>A0AA35WRQ2_GEOBA</name>
<dbReference type="GO" id="GO:0008270">
    <property type="term" value="F:zinc ion binding"/>
    <property type="evidence" value="ECO:0007669"/>
    <property type="project" value="InterPro"/>
</dbReference>
<dbReference type="Pfam" id="PF00246">
    <property type="entry name" value="Peptidase_M14"/>
    <property type="match status" value="1"/>
</dbReference>
<dbReference type="PANTHER" id="PTHR12756:SF4">
    <property type="entry name" value="PEPTIDASE M14 CARBOXYPEPTIDASE A DOMAIN-CONTAINING PROTEIN"/>
    <property type="match status" value="1"/>
</dbReference>
<dbReference type="Gene3D" id="2.60.40.3120">
    <property type="match status" value="1"/>
</dbReference>
<dbReference type="Proteomes" id="UP001174909">
    <property type="component" value="Unassembled WGS sequence"/>
</dbReference>
<evidence type="ECO:0000256" key="2">
    <source>
        <dbReference type="ARBA" id="ARBA00005988"/>
    </source>
</evidence>
<dbReference type="Pfam" id="PF18027">
    <property type="entry name" value="Pepdidase_M14_N"/>
    <property type="match status" value="1"/>
</dbReference>
<accession>A0AA35WRQ2</accession>
<dbReference type="GO" id="GO:0006508">
    <property type="term" value="P:proteolysis"/>
    <property type="evidence" value="ECO:0007669"/>
    <property type="project" value="InterPro"/>
</dbReference>
<dbReference type="PANTHER" id="PTHR12756">
    <property type="entry name" value="CYTOSOLIC CARBOXYPEPTIDASE"/>
    <property type="match status" value="1"/>
</dbReference>
<dbReference type="Gene3D" id="3.40.630.10">
    <property type="entry name" value="Zn peptidases"/>
    <property type="match status" value="1"/>
</dbReference>
<evidence type="ECO:0000313" key="6">
    <source>
        <dbReference type="Proteomes" id="UP001174909"/>
    </source>
</evidence>